<dbReference type="Proteomes" id="UP001228049">
    <property type="component" value="Unassembled WGS sequence"/>
</dbReference>
<reference evidence="1" key="1">
    <citation type="submission" date="2023-04" db="EMBL/GenBank/DDBJ databases">
        <title>Chromosome-level genome of Chaenocephalus aceratus.</title>
        <authorList>
            <person name="Park H."/>
        </authorList>
    </citation>
    <scope>NUCLEOTIDE SEQUENCE</scope>
    <source>
        <strain evidence="1">DE</strain>
        <tissue evidence="1">Muscle</tissue>
    </source>
</reference>
<organism evidence="1 2">
    <name type="scientific">Dissostichus eleginoides</name>
    <name type="common">Patagonian toothfish</name>
    <name type="synonym">Dissostichus amissus</name>
    <dbReference type="NCBI Taxonomy" id="100907"/>
    <lineage>
        <taxon>Eukaryota</taxon>
        <taxon>Metazoa</taxon>
        <taxon>Chordata</taxon>
        <taxon>Craniata</taxon>
        <taxon>Vertebrata</taxon>
        <taxon>Euteleostomi</taxon>
        <taxon>Actinopterygii</taxon>
        <taxon>Neopterygii</taxon>
        <taxon>Teleostei</taxon>
        <taxon>Neoteleostei</taxon>
        <taxon>Acanthomorphata</taxon>
        <taxon>Eupercaria</taxon>
        <taxon>Perciformes</taxon>
        <taxon>Notothenioidei</taxon>
        <taxon>Nototheniidae</taxon>
        <taxon>Dissostichus</taxon>
    </lineage>
</organism>
<gene>
    <name evidence="1" type="ORF">KUDE01_023331</name>
</gene>
<evidence type="ECO:0000313" key="2">
    <source>
        <dbReference type="Proteomes" id="UP001228049"/>
    </source>
</evidence>
<sequence length="271" mass="29909">MAENAVVLEPLFAAKSEPHKVCKQRATRSSLTALNDAQRELQRTARSCANKYWNKLCDDIQQASDTGNLRELYRGLNKAIGLRAKKVCPLKSAEGALITDTGQQMSGWVEHYSELYAKPRSISDVALASTPSFDINAKLDNLPTMAELVNKLKHTAKGKAAGMDGIPADLLKCDSCLLPHMHKLLCQCWQAAVFPSDMKDAKIITLYKNKGNKGDCNNYRGISLLSVLGKVFSRILLVLLQKLSARVYPESQCGFRSGRSTTDMVFTARKV</sequence>
<accession>A0AAD9BGT3</accession>
<keyword evidence="2" id="KW-1185">Reference proteome</keyword>
<dbReference type="EMBL" id="JASDAP010000023">
    <property type="protein sequence ID" value="KAK1882549.1"/>
    <property type="molecule type" value="Genomic_DNA"/>
</dbReference>
<dbReference type="PANTHER" id="PTHR19446">
    <property type="entry name" value="REVERSE TRANSCRIPTASES"/>
    <property type="match status" value="1"/>
</dbReference>
<name>A0AAD9BGT3_DISEL</name>
<comment type="caution">
    <text evidence="1">The sequence shown here is derived from an EMBL/GenBank/DDBJ whole genome shotgun (WGS) entry which is preliminary data.</text>
</comment>
<dbReference type="AlphaFoldDB" id="A0AAD9BGT3"/>
<evidence type="ECO:0000313" key="1">
    <source>
        <dbReference type="EMBL" id="KAK1882549.1"/>
    </source>
</evidence>
<proteinExistence type="predicted"/>
<protein>
    <submittedName>
        <fullName evidence="1">115 kDa protein in type-1 retrotransposable element R1DM</fullName>
    </submittedName>
</protein>